<dbReference type="NCBIfam" id="NF002043">
    <property type="entry name" value="PRK00870.1"/>
    <property type="match status" value="1"/>
</dbReference>
<dbReference type="HAMAP" id="MF_01230">
    <property type="entry name" value="Haloalk_dehal_type1"/>
    <property type="match status" value="1"/>
</dbReference>
<sequence>MQVLRTPDERFDDLADYRFAPHYTLVPSGNGGELRIHAIDEGPRDAAPVLLLHGEPSWSYLYRSFVAPLVAAGHRVVAPDLIGFGKSDKPAAREDYSYERHVDWMLAWLEALDLRDITLFCQDWGGLIGLRLVAERPDRFARLVIANTGLPTGEGSSDGFDAWLAFSQSSPTFPIGHIVSGGTVRGLSAAEIAAYDAPFPDDRYKAGARQFPALVPITPDHPSVAENKAAWAVLETFGRPVLTCFSDRDPVTAGGDRPFQHRIPGAAGQPHVTIADAGHFLQEDKPEEIVSLILSFIAATGATA</sequence>
<evidence type="ECO:0000259" key="7">
    <source>
        <dbReference type="Pfam" id="PF00561"/>
    </source>
</evidence>
<organism evidence="8 9">
    <name type="scientific">Sphingomonas hylomeconis</name>
    <dbReference type="NCBI Taxonomy" id="1395958"/>
    <lineage>
        <taxon>Bacteria</taxon>
        <taxon>Pseudomonadati</taxon>
        <taxon>Pseudomonadota</taxon>
        <taxon>Alphaproteobacteria</taxon>
        <taxon>Sphingomonadales</taxon>
        <taxon>Sphingomonadaceae</taxon>
        <taxon>Sphingomonas</taxon>
    </lineage>
</organism>
<dbReference type="InterPro" id="IPR029058">
    <property type="entry name" value="AB_hydrolase_fold"/>
</dbReference>
<proteinExistence type="inferred from homology"/>
<dbReference type="InterPro" id="IPR023489">
    <property type="entry name" value="Haloalkane_dehalogenase_1"/>
</dbReference>
<evidence type="ECO:0000256" key="6">
    <source>
        <dbReference type="HAMAP-Rule" id="MF_01230"/>
    </source>
</evidence>
<dbReference type="Gene3D" id="3.40.50.1820">
    <property type="entry name" value="alpha/beta hydrolase"/>
    <property type="match status" value="1"/>
</dbReference>
<feature type="domain" description="AB hydrolase-1" evidence="7">
    <location>
        <begin position="48"/>
        <end position="286"/>
    </location>
</feature>
<dbReference type="PRINTS" id="PR00111">
    <property type="entry name" value="ABHYDROLASE"/>
</dbReference>
<evidence type="ECO:0000256" key="3">
    <source>
        <dbReference type="ARBA" id="ARBA00011245"/>
    </source>
</evidence>
<evidence type="ECO:0000313" key="8">
    <source>
        <dbReference type="EMBL" id="MFC3581958.1"/>
    </source>
</evidence>
<dbReference type="EC" id="3.8.1.5" evidence="4 6"/>
<dbReference type="InterPro" id="IPR050228">
    <property type="entry name" value="Carboxylesterase_BioH"/>
</dbReference>
<evidence type="ECO:0000256" key="1">
    <source>
        <dbReference type="ARBA" id="ARBA00001644"/>
    </source>
</evidence>
<comment type="caution">
    <text evidence="8">The sequence shown here is derived from an EMBL/GenBank/DDBJ whole genome shotgun (WGS) entry which is preliminary data.</text>
</comment>
<dbReference type="InterPro" id="IPR000639">
    <property type="entry name" value="Epox_hydrolase-like"/>
</dbReference>
<reference evidence="9" key="1">
    <citation type="journal article" date="2019" name="Int. J. Syst. Evol. Microbiol.">
        <title>The Global Catalogue of Microorganisms (GCM) 10K type strain sequencing project: providing services to taxonomists for standard genome sequencing and annotation.</title>
        <authorList>
            <consortium name="The Broad Institute Genomics Platform"/>
            <consortium name="The Broad Institute Genome Sequencing Center for Infectious Disease"/>
            <person name="Wu L."/>
            <person name="Ma J."/>
        </authorList>
    </citation>
    <scope>NUCLEOTIDE SEQUENCE [LARGE SCALE GENOMIC DNA]</scope>
    <source>
        <strain evidence="9">KCTC 42739</strain>
    </source>
</reference>
<evidence type="ECO:0000313" key="9">
    <source>
        <dbReference type="Proteomes" id="UP001595713"/>
    </source>
</evidence>
<feature type="active site" description="Nucleophile" evidence="6">
    <location>
        <position position="123"/>
    </location>
</feature>
<feature type="active site" description="Proton donor" evidence="6">
    <location>
        <position position="249"/>
    </location>
</feature>
<accession>A0ABV7SY68</accession>
<dbReference type="RefSeq" id="WP_261294613.1">
    <property type="nucleotide sequence ID" value="NZ_JANQBK010000008.1"/>
</dbReference>
<protein>
    <recommendedName>
        <fullName evidence="4 6">Haloalkane dehalogenase</fullName>
        <ecNumber evidence="4 6">3.8.1.5</ecNumber>
    </recommendedName>
</protein>
<dbReference type="InterPro" id="IPR000073">
    <property type="entry name" value="AB_hydrolase_1"/>
</dbReference>
<dbReference type="SUPFAM" id="SSF53474">
    <property type="entry name" value="alpha/beta-Hydrolases"/>
    <property type="match status" value="1"/>
</dbReference>
<evidence type="ECO:0000256" key="2">
    <source>
        <dbReference type="ARBA" id="ARBA00008794"/>
    </source>
</evidence>
<dbReference type="PRINTS" id="PR00412">
    <property type="entry name" value="EPOXHYDRLASE"/>
</dbReference>
<dbReference type="EMBL" id="JBHRXP010000009">
    <property type="protein sequence ID" value="MFC3581958.1"/>
    <property type="molecule type" value="Genomic_DNA"/>
</dbReference>
<keyword evidence="5 6" id="KW-0378">Hydrolase</keyword>
<dbReference type="Proteomes" id="UP001595713">
    <property type="component" value="Unassembled WGS sequence"/>
</dbReference>
<gene>
    <name evidence="6" type="primary">dhmA</name>
    <name evidence="8" type="ORF">ACFONA_17450</name>
</gene>
<dbReference type="Pfam" id="PF00561">
    <property type="entry name" value="Abhydrolase_1"/>
    <property type="match status" value="1"/>
</dbReference>
<comment type="function">
    <text evidence="6">Catalyzes hydrolytic cleavage of carbon-halogen bonds in halogenated aliphatic compounds, leading to the formation of the corresponding primary alcohols, halide ions and protons.</text>
</comment>
<evidence type="ECO:0000256" key="4">
    <source>
        <dbReference type="ARBA" id="ARBA00012065"/>
    </source>
</evidence>
<name>A0ABV7SY68_9SPHN</name>
<keyword evidence="9" id="KW-1185">Reference proteome</keyword>
<evidence type="ECO:0000256" key="5">
    <source>
        <dbReference type="ARBA" id="ARBA00022801"/>
    </source>
</evidence>
<comment type="subunit">
    <text evidence="3 6">Monomer.</text>
</comment>
<dbReference type="PANTHER" id="PTHR43194">
    <property type="entry name" value="HYDROLASE ALPHA/BETA FOLD FAMILY"/>
    <property type="match status" value="1"/>
</dbReference>
<comment type="similarity">
    <text evidence="2 6">Belongs to the haloalkane dehalogenase family. Type 1 subfamily.</text>
</comment>
<dbReference type="PANTHER" id="PTHR43194:SF2">
    <property type="entry name" value="PEROXISOMAL MEMBRANE PROTEIN LPX1"/>
    <property type="match status" value="1"/>
</dbReference>
<feature type="active site" description="Proton acceptor" evidence="6">
    <location>
        <position position="279"/>
    </location>
</feature>
<comment type="catalytic activity">
    <reaction evidence="1 6">
        <text>1-haloalkane + H2O = a halide anion + a primary alcohol + H(+)</text>
        <dbReference type="Rhea" id="RHEA:19081"/>
        <dbReference type="ChEBI" id="CHEBI:15377"/>
        <dbReference type="ChEBI" id="CHEBI:15378"/>
        <dbReference type="ChEBI" id="CHEBI:15734"/>
        <dbReference type="ChEBI" id="CHEBI:16042"/>
        <dbReference type="ChEBI" id="CHEBI:18060"/>
        <dbReference type="EC" id="3.8.1.5"/>
    </reaction>
</comment>